<evidence type="ECO:0000313" key="1">
    <source>
        <dbReference type="Proteomes" id="UP000887563"/>
    </source>
</evidence>
<reference evidence="2" key="1">
    <citation type="submission" date="2022-11" db="UniProtKB">
        <authorList>
            <consortium name="WormBaseParasite"/>
        </authorList>
    </citation>
    <scope>IDENTIFICATION</scope>
</reference>
<protein>
    <submittedName>
        <fullName evidence="2">Candidate secreted effector</fullName>
    </submittedName>
</protein>
<proteinExistence type="predicted"/>
<keyword evidence="1" id="KW-1185">Reference proteome</keyword>
<accession>A0A914KIB4</accession>
<organism evidence="1 2">
    <name type="scientific">Meloidogyne incognita</name>
    <name type="common">Southern root-knot nematode worm</name>
    <name type="synonym">Oxyuris incognita</name>
    <dbReference type="NCBI Taxonomy" id="6306"/>
    <lineage>
        <taxon>Eukaryota</taxon>
        <taxon>Metazoa</taxon>
        <taxon>Ecdysozoa</taxon>
        <taxon>Nematoda</taxon>
        <taxon>Chromadorea</taxon>
        <taxon>Rhabditida</taxon>
        <taxon>Tylenchina</taxon>
        <taxon>Tylenchomorpha</taxon>
        <taxon>Tylenchoidea</taxon>
        <taxon>Meloidogynidae</taxon>
        <taxon>Meloidogyninae</taxon>
        <taxon>Meloidogyne</taxon>
        <taxon>Meloidogyne incognita group</taxon>
    </lineage>
</organism>
<dbReference type="WBParaSite" id="Minc3s00015g01008">
    <property type="protein sequence ID" value="Minc3s00015g01008"/>
    <property type="gene ID" value="Minc3s00015g01008"/>
</dbReference>
<sequence length="76" mass="8062">MTSSFITPSRIFSSFGHSTPVSVNAVSALLCLFMSSEMLVAGKSARSAVAALWTAVFCKHSFIGSSGSERLKNVFL</sequence>
<evidence type="ECO:0000313" key="2">
    <source>
        <dbReference type="WBParaSite" id="Minc3s00015g01008"/>
    </source>
</evidence>
<dbReference type="Proteomes" id="UP000887563">
    <property type="component" value="Unplaced"/>
</dbReference>
<dbReference type="AlphaFoldDB" id="A0A914KIB4"/>
<name>A0A914KIB4_MELIC</name>